<organism evidence="1">
    <name type="scientific">Anguilla anguilla</name>
    <name type="common">European freshwater eel</name>
    <name type="synonym">Muraena anguilla</name>
    <dbReference type="NCBI Taxonomy" id="7936"/>
    <lineage>
        <taxon>Eukaryota</taxon>
        <taxon>Metazoa</taxon>
        <taxon>Chordata</taxon>
        <taxon>Craniata</taxon>
        <taxon>Vertebrata</taxon>
        <taxon>Euteleostomi</taxon>
        <taxon>Actinopterygii</taxon>
        <taxon>Neopterygii</taxon>
        <taxon>Teleostei</taxon>
        <taxon>Anguilliformes</taxon>
        <taxon>Anguillidae</taxon>
        <taxon>Anguilla</taxon>
    </lineage>
</organism>
<evidence type="ECO:0000313" key="1">
    <source>
        <dbReference type="EMBL" id="JAH17207.1"/>
    </source>
</evidence>
<dbReference type="AlphaFoldDB" id="A0A0E9QL12"/>
<accession>A0A0E9QL12</accession>
<dbReference type="EMBL" id="GBXM01091370">
    <property type="protein sequence ID" value="JAH17207.1"/>
    <property type="molecule type" value="Transcribed_RNA"/>
</dbReference>
<name>A0A0E9QL12_ANGAN</name>
<reference evidence="1" key="1">
    <citation type="submission" date="2014-11" db="EMBL/GenBank/DDBJ databases">
        <authorList>
            <person name="Amaro Gonzalez C."/>
        </authorList>
    </citation>
    <scope>NUCLEOTIDE SEQUENCE</scope>
</reference>
<sequence length="35" mass="4069">MSAQTYIAKLTLSPSNRLILRFKKKKITVYEITVI</sequence>
<reference evidence="1" key="2">
    <citation type="journal article" date="2015" name="Fish Shellfish Immunol.">
        <title>Early steps in the European eel (Anguilla anguilla)-Vibrio vulnificus interaction in the gills: Role of the RtxA13 toxin.</title>
        <authorList>
            <person name="Callol A."/>
            <person name="Pajuelo D."/>
            <person name="Ebbesson L."/>
            <person name="Teles M."/>
            <person name="MacKenzie S."/>
            <person name="Amaro C."/>
        </authorList>
    </citation>
    <scope>NUCLEOTIDE SEQUENCE</scope>
</reference>
<proteinExistence type="predicted"/>
<protein>
    <submittedName>
        <fullName evidence="1">Uncharacterized protein</fullName>
    </submittedName>
</protein>